<name>X1LLU6_9ZZZZ</name>
<dbReference type="EMBL" id="BARV01015855">
    <property type="protein sequence ID" value="GAI20337.1"/>
    <property type="molecule type" value="Genomic_DNA"/>
</dbReference>
<comment type="caution">
    <text evidence="1">The sequence shown here is derived from an EMBL/GenBank/DDBJ whole genome shotgun (WGS) entry which is preliminary data.</text>
</comment>
<protein>
    <submittedName>
        <fullName evidence="1">Uncharacterized protein</fullName>
    </submittedName>
</protein>
<reference evidence="1" key="1">
    <citation type="journal article" date="2014" name="Front. Microbiol.">
        <title>High frequency of phylogenetically diverse reductive dehalogenase-homologous genes in deep subseafloor sedimentary metagenomes.</title>
        <authorList>
            <person name="Kawai M."/>
            <person name="Futagami T."/>
            <person name="Toyoda A."/>
            <person name="Takaki Y."/>
            <person name="Nishi S."/>
            <person name="Hori S."/>
            <person name="Arai W."/>
            <person name="Tsubouchi T."/>
            <person name="Morono Y."/>
            <person name="Uchiyama I."/>
            <person name="Ito T."/>
            <person name="Fujiyama A."/>
            <person name="Inagaki F."/>
            <person name="Takami H."/>
        </authorList>
    </citation>
    <scope>NUCLEOTIDE SEQUENCE</scope>
    <source>
        <strain evidence="1">Expedition CK06-06</strain>
    </source>
</reference>
<evidence type="ECO:0000313" key="1">
    <source>
        <dbReference type="EMBL" id="GAI20337.1"/>
    </source>
</evidence>
<sequence length="30" mass="3692">MPTSIYRRWGYHNVWHICLLPIDFGNPEIY</sequence>
<gene>
    <name evidence="1" type="ORF">S06H3_27341</name>
</gene>
<proteinExistence type="predicted"/>
<feature type="non-terminal residue" evidence="1">
    <location>
        <position position="30"/>
    </location>
</feature>
<organism evidence="1">
    <name type="scientific">marine sediment metagenome</name>
    <dbReference type="NCBI Taxonomy" id="412755"/>
    <lineage>
        <taxon>unclassified sequences</taxon>
        <taxon>metagenomes</taxon>
        <taxon>ecological metagenomes</taxon>
    </lineage>
</organism>
<dbReference type="AlphaFoldDB" id="X1LLU6"/>
<accession>X1LLU6</accession>